<dbReference type="AlphaFoldDB" id="A0A1L9ULP1"/>
<dbReference type="VEuPathDB" id="FungiDB:ASPBRDRAFT_123602"/>
<dbReference type="OrthoDB" id="5416097at2759"/>
<proteinExistence type="predicted"/>
<dbReference type="EMBL" id="KV878683">
    <property type="protein sequence ID" value="OJJ72526.1"/>
    <property type="molecule type" value="Genomic_DNA"/>
</dbReference>
<name>A0A1L9ULP1_ASPBC</name>
<organism evidence="1 2">
    <name type="scientific">Aspergillus brasiliensis (strain CBS 101740 / IMI 381727 / IBT 21946)</name>
    <dbReference type="NCBI Taxonomy" id="767769"/>
    <lineage>
        <taxon>Eukaryota</taxon>
        <taxon>Fungi</taxon>
        <taxon>Dikarya</taxon>
        <taxon>Ascomycota</taxon>
        <taxon>Pezizomycotina</taxon>
        <taxon>Eurotiomycetes</taxon>
        <taxon>Eurotiomycetidae</taxon>
        <taxon>Eurotiales</taxon>
        <taxon>Aspergillaceae</taxon>
        <taxon>Aspergillus</taxon>
        <taxon>Aspergillus subgen. Circumdati</taxon>
    </lineage>
</organism>
<evidence type="ECO:0008006" key="3">
    <source>
        <dbReference type="Google" id="ProtNLM"/>
    </source>
</evidence>
<sequence>VVPYHTWASSGGLRDRSSEGILRVSWTLQVVQRDIVVFPAVRGTVEDTLEGWNQAEEPSMLGIHDCSADEKSTTTESDSDDGFISDIRERDADKCAITSYSNAMCCEICPDHLLRSPATDQWGLQVLFWMALELWWAPETVTRWMKPIFPNPKKPEAVETIRNYITLSPVLKKYWEWGDLVLRPNPKDKENKKELRVQIAWLPSQDHYWKDTVSIRLEPPLIKETALSELVVYQSELFKHVKTGDWITLTTPDPERLPLPSYDLLEMRFVMSLLVRLSGKIVREENCDAK</sequence>
<gene>
    <name evidence="1" type="ORF">ASPBRDRAFT_123602</name>
</gene>
<accession>A0A1L9ULP1</accession>
<dbReference type="Proteomes" id="UP000184499">
    <property type="component" value="Unassembled WGS sequence"/>
</dbReference>
<dbReference type="RefSeq" id="XP_067479774.1">
    <property type="nucleotide sequence ID" value="XM_067617616.1"/>
</dbReference>
<dbReference type="OMA" id="KYWEWGD"/>
<reference evidence="2" key="1">
    <citation type="journal article" date="2017" name="Genome Biol.">
        <title>Comparative genomics reveals high biological diversity and specific adaptations in the industrially and medically important fungal genus Aspergillus.</title>
        <authorList>
            <person name="de Vries R.P."/>
            <person name="Riley R."/>
            <person name="Wiebenga A."/>
            <person name="Aguilar-Osorio G."/>
            <person name="Amillis S."/>
            <person name="Uchima C.A."/>
            <person name="Anderluh G."/>
            <person name="Asadollahi M."/>
            <person name="Askin M."/>
            <person name="Barry K."/>
            <person name="Battaglia E."/>
            <person name="Bayram O."/>
            <person name="Benocci T."/>
            <person name="Braus-Stromeyer S.A."/>
            <person name="Caldana C."/>
            <person name="Canovas D."/>
            <person name="Cerqueira G.C."/>
            <person name="Chen F."/>
            <person name="Chen W."/>
            <person name="Choi C."/>
            <person name="Clum A."/>
            <person name="Dos Santos R.A."/>
            <person name="Damasio A.R."/>
            <person name="Diallinas G."/>
            <person name="Emri T."/>
            <person name="Fekete E."/>
            <person name="Flipphi M."/>
            <person name="Freyberg S."/>
            <person name="Gallo A."/>
            <person name="Gournas C."/>
            <person name="Habgood R."/>
            <person name="Hainaut M."/>
            <person name="Harispe M.L."/>
            <person name="Henrissat B."/>
            <person name="Hilden K.S."/>
            <person name="Hope R."/>
            <person name="Hossain A."/>
            <person name="Karabika E."/>
            <person name="Karaffa L."/>
            <person name="Karanyi Z."/>
            <person name="Krasevec N."/>
            <person name="Kuo A."/>
            <person name="Kusch H."/>
            <person name="LaButti K."/>
            <person name="Lagendijk E.L."/>
            <person name="Lapidus A."/>
            <person name="Levasseur A."/>
            <person name="Lindquist E."/>
            <person name="Lipzen A."/>
            <person name="Logrieco A.F."/>
            <person name="MacCabe A."/>
            <person name="Maekelae M.R."/>
            <person name="Malavazi I."/>
            <person name="Melin P."/>
            <person name="Meyer V."/>
            <person name="Mielnichuk N."/>
            <person name="Miskei M."/>
            <person name="Molnar A.P."/>
            <person name="Mule G."/>
            <person name="Ngan C.Y."/>
            <person name="Orejas M."/>
            <person name="Orosz E."/>
            <person name="Ouedraogo J.P."/>
            <person name="Overkamp K.M."/>
            <person name="Park H.-S."/>
            <person name="Perrone G."/>
            <person name="Piumi F."/>
            <person name="Punt P.J."/>
            <person name="Ram A.F."/>
            <person name="Ramon A."/>
            <person name="Rauscher S."/>
            <person name="Record E."/>
            <person name="Riano-Pachon D.M."/>
            <person name="Robert V."/>
            <person name="Roehrig J."/>
            <person name="Ruller R."/>
            <person name="Salamov A."/>
            <person name="Salih N.S."/>
            <person name="Samson R.A."/>
            <person name="Sandor E."/>
            <person name="Sanguinetti M."/>
            <person name="Schuetze T."/>
            <person name="Sepcic K."/>
            <person name="Shelest E."/>
            <person name="Sherlock G."/>
            <person name="Sophianopoulou V."/>
            <person name="Squina F.M."/>
            <person name="Sun H."/>
            <person name="Susca A."/>
            <person name="Todd R.B."/>
            <person name="Tsang A."/>
            <person name="Unkles S.E."/>
            <person name="van de Wiele N."/>
            <person name="van Rossen-Uffink D."/>
            <person name="Oliveira J.V."/>
            <person name="Vesth T.C."/>
            <person name="Visser J."/>
            <person name="Yu J.-H."/>
            <person name="Zhou M."/>
            <person name="Andersen M.R."/>
            <person name="Archer D.B."/>
            <person name="Baker S.E."/>
            <person name="Benoit I."/>
            <person name="Brakhage A.A."/>
            <person name="Braus G.H."/>
            <person name="Fischer R."/>
            <person name="Frisvad J.C."/>
            <person name="Goldman G.H."/>
            <person name="Houbraken J."/>
            <person name="Oakley B."/>
            <person name="Pocsi I."/>
            <person name="Scazzocchio C."/>
            <person name="Seiboth B."/>
            <person name="vanKuyk P.A."/>
            <person name="Wortman J."/>
            <person name="Dyer P.S."/>
            <person name="Grigoriev I.V."/>
        </authorList>
    </citation>
    <scope>NUCLEOTIDE SEQUENCE [LARGE SCALE GENOMIC DNA]</scope>
    <source>
        <strain evidence="2">CBS 101740 / IMI 381727 / IBT 21946</strain>
    </source>
</reference>
<feature type="non-terminal residue" evidence="1">
    <location>
        <position position="1"/>
    </location>
</feature>
<protein>
    <recommendedName>
        <fullName evidence="3">HNH nuclease domain-containing protein</fullName>
    </recommendedName>
</protein>
<evidence type="ECO:0000313" key="1">
    <source>
        <dbReference type="EMBL" id="OJJ72526.1"/>
    </source>
</evidence>
<keyword evidence="2" id="KW-1185">Reference proteome</keyword>
<evidence type="ECO:0000313" key="2">
    <source>
        <dbReference type="Proteomes" id="UP000184499"/>
    </source>
</evidence>
<dbReference type="GeneID" id="93570104"/>